<keyword evidence="10" id="KW-0282">Flagellum</keyword>
<proteinExistence type="inferred from homology"/>
<dbReference type="InterPro" id="IPR002371">
    <property type="entry name" value="FlgK"/>
</dbReference>
<feature type="domain" description="Flagellar hook-associated protein FlgK helical" evidence="9">
    <location>
        <begin position="94"/>
        <end position="324"/>
    </location>
</feature>
<sequence length="659" mass="68658">MAASLLLNLGARAMNATQGAINVIGHNIANANTPGYSRQTAVLKTALPQFTGAGFIGKGVQLDTVNRAFNRFLQREVQNSQAQAAGDETRVINMRRLEKIFPPGESGLGAAMSGFLNAMVDVASRPADPSARQVVLGRAQEMATRFASAGRQLADLQAGVVTELQTSVSIVNQLANQIASANNEVARLQGSGHSANDLQDQRDQLITQLSKYLAITTLEADDGSTSVFIGGGQRLVLGAQAQQLAVHADPYDPLRARLGLVEAGGTRPLDGNVLSGGSLSTLVTFQDEDLQDARNFIGQLATALSMRVNEQQALGLDLSSPPGSGVPIFSVGKALALPASTNARDPSGAFISGVQITRVDAAFLQASSYTLKSDPAAPGTYLLTRESDGLVRTVADGDVVDGFRIDFTPAAPGPLDTFRLEPVAAAALDMRRMLDQAQGIAAASPISAVTLVTNTGSASVDAIYSVDATTFNLANLPADLLFGTANPDGTVDYTLSGPFGSVNGVWRPGQPLGNELGVALGFELHLSGVPRTGDQIQLIATQFPAQNNGNVKAFLALQGANFVGQRDLGGGVISSGATLNDAYAAAMGEIGARVQGAEYLSQVSTQVAEQAEASRAAEVGVNLDEEAARLMQFQQAYQAAAKVLQVAQTVFDELINVVR</sequence>
<dbReference type="InterPro" id="IPR053927">
    <property type="entry name" value="FlgK_helical"/>
</dbReference>
<dbReference type="GO" id="GO:0044780">
    <property type="term" value="P:bacterial-type flagellum assembly"/>
    <property type="evidence" value="ECO:0007669"/>
    <property type="project" value="InterPro"/>
</dbReference>
<dbReference type="AlphaFoldDB" id="A0A840SAW5"/>
<dbReference type="PANTHER" id="PTHR30033:SF1">
    <property type="entry name" value="FLAGELLAR HOOK-ASSOCIATED PROTEIN 1"/>
    <property type="match status" value="1"/>
</dbReference>
<protein>
    <recommendedName>
        <fullName evidence="4">Flagellar hook-associated protein 1</fullName>
    </recommendedName>
</protein>
<dbReference type="InterPro" id="IPR010930">
    <property type="entry name" value="Flg_bb/hook_C_dom"/>
</dbReference>
<dbReference type="NCBIfam" id="TIGR02492">
    <property type="entry name" value="flgK_ends"/>
    <property type="match status" value="1"/>
</dbReference>
<keyword evidence="10" id="KW-0969">Cilium</keyword>
<dbReference type="GO" id="GO:0005198">
    <property type="term" value="F:structural molecule activity"/>
    <property type="evidence" value="ECO:0007669"/>
    <property type="project" value="InterPro"/>
</dbReference>
<dbReference type="EMBL" id="JACHHO010000006">
    <property type="protein sequence ID" value="MBB5205934.1"/>
    <property type="molecule type" value="Genomic_DNA"/>
</dbReference>
<gene>
    <name evidence="10" type="ORF">HNQ51_003265</name>
</gene>
<evidence type="ECO:0000256" key="6">
    <source>
        <dbReference type="ARBA" id="ARBA00023143"/>
    </source>
</evidence>
<organism evidence="10 11">
    <name type="scientific">Inhella inkyongensis</name>
    <dbReference type="NCBI Taxonomy" id="392593"/>
    <lineage>
        <taxon>Bacteria</taxon>
        <taxon>Pseudomonadati</taxon>
        <taxon>Pseudomonadota</taxon>
        <taxon>Betaproteobacteria</taxon>
        <taxon>Burkholderiales</taxon>
        <taxon>Sphaerotilaceae</taxon>
        <taxon>Inhella</taxon>
    </lineage>
</organism>
<evidence type="ECO:0000256" key="2">
    <source>
        <dbReference type="ARBA" id="ARBA00004613"/>
    </source>
</evidence>
<keyword evidence="11" id="KW-1185">Reference proteome</keyword>
<evidence type="ECO:0000313" key="11">
    <source>
        <dbReference type="Proteomes" id="UP000554837"/>
    </source>
</evidence>
<keyword evidence="10" id="KW-0966">Cell projection</keyword>
<evidence type="ECO:0000256" key="4">
    <source>
        <dbReference type="ARBA" id="ARBA00016244"/>
    </source>
</evidence>
<dbReference type="OrthoDB" id="9802553at2"/>
<dbReference type="RefSeq" id="WP_138856171.1">
    <property type="nucleotide sequence ID" value="NZ_CP040709.1"/>
</dbReference>
<dbReference type="Pfam" id="PF06429">
    <property type="entry name" value="Flg_bbr_C"/>
    <property type="match status" value="1"/>
</dbReference>
<dbReference type="InterPro" id="IPR001444">
    <property type="entry name" value="Flag_bb_rod_N"/>
</dbReference>
<name>A0A840SAW5_9BURK</name>
<dbReference type="Pfam" id="PF00460">
    <property type="entry name" value="Flg_bb_rod"/>
    <property type="match status" value="1"/>
</dbReference>
<dbReference type="Proteomes" id="UP000554837">
    <property type="component" value="Unassembled WGS sequence"/>
</dbReference>
<keyword evidence="6" id="KW-0975">Bacterial flagellum</keyword>
<feature type="domain" description="Flagellar basal body rod protein N-terminal" evidence="7">
    <location>
        <begin position="7"/>
        <end position="36"/>
    </location>
</feature>
<evidence type="ECO:0000256" key="1">
    <source>
        <dbReference type="ARBA" id="ARBA00004365"/>
    </source>
</evidence>
<evidence type="ECO:0000256" key="5">
    <source>
        <dbReference type="ARBA" id="ARBA00022525"/>
    </source>
</evidence>
<dbReference type="GO" id="GO:0009424">
    <property type="term" value="C:bacterial-type flagellum hook"/>
    <property type="evidence" value="ECO:0007669"/>
    <property type="project" value="InterPro"/>
</dbReference>
<dbReference type="PANTHER" id="PTHR30033">
    <property type="entry name" value="FLAGELLAR HOOK-ASSOCIATED PROTEIN 1"/>
    <property type="match status" value="1"/>
</dbReference>
<dbReference type="GO" id="GO:0005576">
    <property type="term" value="C:extracellular region"/>
    <property type="evidence" value="ECO:0007669"/>
    <property type="project" value="UniProtKB-SubCell"/>
</dbReference>
<evidence type="ECO:0000259" key="8">
    <source>
        <dbReference type="Pfam" id="PF06429"/>
    </source>
</evidence>
<feature type="domain" description="Flagellar basal-body/hook protein C-terminal" evidence="8">
    <location>
        <begin position="620"/>
        <end position="656"/>
    </location>
</feature>
<reference evidence="10 11" key="1">
    <citation type="submission" date="2020-08" db="EMBL/GenBank/DDBJ databases">
        <title>Genomic Encyclopedia of Type Strains, Phase IV (KMG-IV): sequencing the most valuable type-strain genomes for metagenomic binning, comparative biology and taxonomic classification.</title>
        <authorList>
            <person name="Goeker M."/>
        </authorList>
    </citation>
    <scope>NUCLEOTIDE SEQUENCE [LARGE SCALE GENOMIC DNA]</scope>
    <source>
        <strain evidence="10 11">DSM 23958</strain>
    </source>
</reference>
<keyword evidence="5" id="KW-0964">Secreted</keyword>
<dbReference type="Pfam" id="PF22638">
    <property type="entry name" value="FlgK_D1"/>
    <property type="match status" value="1"/>
</dbReference>
<evidence type="ECO:0000259" key="7">
    <source>
        <dbReference type="Pfam" id="PF00460"/>
    </source>
</evidence>
<evidence type="ECO:0000313" key="10">
    <source>
        <dbReference type="EMBL" id="MBB5205934.1"/>
    </source>
</evidence>
<dbReference type="SUPFAM" id="SSF64518">
    <property type="entry name" value="Phase 1 flagellin"/>
    <property type="match status" value="1"/>
</dbReference>
<comment type="similarity">
    <text evidence="3">Belongs to the flagella basal body rod proteins family.</text>
</comment>
<evidence type="ECO:0000256" key="3">
    <source>
        <dbReference type="ARBA" id="ARBA00009677"/>
    </source>
</evidence>
<comment type="subcellular location">
    <subcellularLocation>
        <location evidence="1">Bacterial flagellum</location>
    </subcellularLocation>
    <subcellularLocation>
        <location evidence="2">Secreted</location>
    </subcellularLocation>
</comment>
<dbReference type="PRINTS" id="PR01005">
    <property type="entry name" value="FLGHOOKAP1"/>
</dbReference>
<comment type="caution">
    <text evidence="10">The sequence shown here is derived from an EMBL/GenBank/DDBJ whole genome shotgun (WGS) entry which is preliminary data.</text>
</comment>
<accession>A0A840SAW5</accession>
<evidence type="ECO:0000259" key="9">
    <source>
        <dbReference type="Pfam" id="PF22638"/>
    </source>
</evidence>